<evidence type="ECO:0000313" key="2">
    <source>
        <dbReference type="EMBL" id="CAD6499550.1"/>
    </source>
</evidence>
<feature type="signal peptide" evidence="1">
    <location>
        <begin position="1"/>
        <end position="18"/>
    </location>
</feature>
<dbReference type="EMBL" id="CAJHIT010000002">
    <property type="protein sequence ID" value="CAD6499550.1"/>
    <property type="molecule type" value="Genomic_DNA"/>
</dbReference>
<accession>A0A9W4GD74</accession>
<reference evidence="2" key="1">
    <citation type="submission" date="2020-10" db="EMBL/GenBank/DDBJ databases">
        <authorList>
            <person name="Muller C M."/>
        </authorList>
    </citation>
    <scope>NUCLEOTIDE SEQUENCE</scope>
    <source>
        <strain evidence="2">THUN-12</strain>
    </source>
</reference>
<sequence length="299" mass="33659">MGCAFAFLLAATGRMVITGSNYNDRHYGLYNVLPTHKFPEPVSNTEVYLFTQKKTSSGTNYAMYCSPTKSISEIVQNIQGLSTQGIQAESITPGHSQMMQKCLQKIRSSKDPLLSELLPSKKKDSPCTSSIIFDLVIMQQIKLVGNNYFPLPMREINAHKISADTHMALKDVLPRGSMLLTASKNKKDKALVWYNGRLILLRGSKEKSKRYWAPHNNIDDVWGGIDCIIEFMTDDFPDTTNIIRKFNYMSDYVRTFGSIERSESNAETLDSGDVYRKFVDGSRGSLQQSLFEATPEGYV</sequence>
<gene>
    <name evidence="2" type="ORF">BGTH12_LOCUS908</name>
</gene>
<name>A0A9W4GD74_BLUGR</name>
<protein>
    <submittedName>
        <fullName evidence="2">BgTH12-03661</fullName>
    </submittedName>
</protein>
<dbReference type="Proteomes" id="UP000683417">
    <property type="component" value="Unassembled WGS sequence"/>
</dbReference>
<feature type="chain" id="PRO_5040971198" evidence="1">
    <location>
        <begin position="19"/>
        <end position="299"/>
    </location>
</feature>
<evidence type="ECO:0000256" key="1">
    <source>
        <dbReference type="SAM" id="SignalP"/>
    </source>
</evidence>
<comment type="caution">
    <text evidence="2">The sequence shown here is derived from an EMBL/GenBank/DDBJ whole genome shotgun (WGS) entry which is preliminary data.</text>
</comment>
<organism evidence="2 3">
    <name type="scientific">Blumeria graminis f. sp. triticale</name>
    <dbReference type="NCBI Taxonomy" id="1689686"/>
    <lineage>
        <taxon>Eukaryota</taxon>
        <taxon>Fungi</taxon>
        <taxon>Dikarya</taxon>
        <taxon>Ascomycota</taxon>
        <taxon>Pezizomycotina</taxon>
        <taxon>Leotiomycetes</taxon>
        <taxon>Erysiphales</taxon>
        <taxon>Erysiphaceae</taxon>
        <taxon>Blumeria</taxon>
    </lineage>
</organism>
<keyword evidence="1" id="KW-0732">Signal</keyword>
<dbReference type="AlphaFoldDB" id="A0A9W4GD74"/>
<evidence type="ECO:0000313" key="3">
    <source>
        <dbReference type="Proteomes" id="UP000683417"/>
    </source>
</evidence>
<proteinExistence type="predicted"/>